<keyword evidence="2" id="KW-1185">Reference proteome</keyword>
<evidence type="ECO:0000313" key="1">
    <source>
        <dbReference type="EMBL" id="ANW96750.1"/>
    </source>
</evidence>
<dbReference type="OrthoDB" id="1370584at2"/>
<accession>A0A1B1Y7J3</accession>
<dbReference type="AlphaFoldDB" id="A0A1B1Y7J3"/>
<sequence length="122" mass="14117">MDISNRNQSIIEKRYIRSTLQRAGNRIATRQQQVLNKTKGIPKNLLQRRTITVTGVDTLSMEHLLTQRFIDMKRLSNVKNPLHAPIHNKIIMGEYQRVINELQFGLTEDVKNKIAGNLNIEI</sequence>
<gene>
    <name evidence="1" type="ORF">AXE80_10890</name>
</gene>
<evidence type="ECO:0000313" key="2">
    <source>
        <dbReference type="Proteomes" id="UP000092967"/>
    </source>
</evidence>
<reference evidence="1 2" key="1">
    <citation type="submission" date="2016-02" db="EMBL/GenBank/DDBJ databases">
        <authorList>
            <person name="Wen L."/>
            <person name="He K."/>
            <person name="Yang H."/>
        </authorList>
    </citation>
    <scope>NUCLEOTIDE SEQUENCE [LARGE SCALE GENOMIC DNA]</scope>
    <source>
        <strain evidence="1 2">CZ1127</strain>
    </source>
</reference>
<dbReference type="Proteomes" id="UP000092967">
    <property type="component" value="Chromosome"/>
</dbReference>
<dbReference type="KEGG" id="wfu:AXE80_10890"/>
<name>A0A1B1Y7J3_9FLAO</name>
<organism evidence="1 2">
    <name type="scientific">Wenyingzhuangia fucanilytica</name>
    <dbReference type="NCBI Taxonomy" id="1790137"/>
    <lineage>
        <taxon>Bacteria</taxon>
        <taxon>Pseudomonadati</taxon>
        <taxon>Bacteroidota</taxon>
        <taxon>Flavobacteriia</taxon>
        <taxon>Flavobacteriales</taxon>
        <taxon>Flavobacteriaceae</taxon>
        <taxon>Wenyingzhuangia</taxon>
    </lineage>
</organism>
<dbReference type="RefSeq" id="WP_068827197.1">
    <property type="nucleotide sequence ID" value="NZ_CP014224.1"/>
</dbReference>
<proteinExistence type="predicted"/>
<dbReference type="STRING" id="1790137.AXE80_10890"/>
<dbReference type="EMBL" id="CP014224">
    <property type="protein sequence ID" value="ANW96750.1"/>
    <property type="molecule type" value="Genomic_DNA"/>
</dbReference>
<protein>
    <submittedName>
        <fullName evidence="1">Uncharacterized protein</fullName>
    </submittedName>
</protein>